<reference evidence="13 14" key="1">
    <citation type="submission" date="2017-07" db="EMBL/GenBank/DDBJ databases">
        <title>Complete genome sequence of Actinoalloteichus hoggarensis DSM 45943, type strain of Actinoalloteichus hoggarensis.</title>
        <authorList>
            <person name="Ruckert C."/>
            <person name="Nouioui I."/>
            <person name="Willmese J."/>
            <person name="van Wezel G."/>
            <person name="Klenk H.-P."/>
            <person name="Kalinowski J."/>
            <person name="Zotchev S.B."/>
        </authorList>
    </citation>
    <scope>NUCLEOTIDE SEQUENCE [LARGE SCALE GENOMIC DNA]</scope>
    <source>
        <strain evidence="13 14">DSM 45943</strain>
    </source>
</reference>
<proteinExistence type="inferred from homology"/>
<gene>
    <name evidence="12 13" type="primary">apt</name>
    <name evidence="13" type="ORF">AHOG_12465</name>
</gene>
<dbReference type="UniPathway" id="UPA00588">
    <property type="reaction ID" value="UER00646"/>
</dbReference>
<keyword evidence="11 12" id="KW-0660">Purine salvage</keyword>
<sequence length="177" mass="18267">MLADRIAASLVSIPDFPTPGVLFRDLAGIYADPELFGAAVTELSRRFAERFDAVLAIEARGFVLGAALARHAARPLILARKPGRLPGEVLEESYSLEYGTNTLQIGRQAVFPGTRVLIVDDLLATGGTFAAAARLVTAAGGTVAGMATLVSLAGLGADRTLAGQEVASLCDVPAAGF</sequence>
<keyword evidence="8 12" id="KW-0963">Cytoplasm</keyword>
<dbReference type="SUPFAM" id="SSF53271">
    <property type="entry name" value="PRTase-like"/>
    <property type="match status" value="1"/>
</dbReference>
<evidence type="ECO:0000256" key="6">
    <source>
        <dbReference type="ARBA" id="ARBA00011738"/>
    </source>
</evidence>
<accession>A0A221W328</accession>
<dbReference type="CDD" id="cd06223">
    <property type="entry name" value="PRTases_typeI"/>
    <property type="match status" value="1"/>
</dbReference>
<dbReference type="Proteomes" id="UP000204221">
    <property type="component" value="Chromosome"/>
</dbReference>
<evidence type="ECO:0000313" key="13">
    <source>
        <dbReference type="EMBL" id="ASO20136.1"/>
    </source>
</evidence>
<dbReference type="KEGG" id="ahg:AHOG_12465"/>
<evidence type="ECO:0000256" key="4">
    <source>
        <dbReference type="ARBA" id="ARBA00004659"/>
    </source>
</evidence>
<dbReference type="InterPro" id="IPR000836">
    <property type="entry name" value="PRTase_dom"/>
</dbReference>
<dbReference type="PANTHER" id="PTHR32315">
    <property type="entry name" value="ADENINE PHOSPHORIBOSYLTRANSFERASE"/>
    <property type="match status" value="1"/>
</dbReference>
<dbReference type="PANTHER" id="PTHR32315:SF3">
    <property type="entry name" value="ADENINE PHOSPHORIBOSYLTRANSFERASE"/>
    <property type="match status" value="1"/>
</dbReference>
<comment type="function">
    <text evidence="2 12">Catalyzes a salvage reaction resulting in the formation of AMP, that is energically less costly than de novo synthesis.</text>
</comment>
<evidence type="ECO:0000256" key="12">
    <source>
        <dbReference type="HAMAP-Rule" id="MF_00004"/>
    </source>
</evidence>
<keyword evidence="14" id="KW-1185">Reference proteome</keyword>
<comment type="catalytic activity">
    <reaction evidence="1 12">
        <text>AMP + diphosphate = 5-phospho-alpha-D-ribose 1-diphosphate + adenine</text>
        <dbReference type="Rhea" id="RHEA:16609"/>
        <dbReference type="ChEBI" id="CHEBI:16708"/>
        <dbReference type="ChEBI" id="CHEBI:33019"/>
        <dbReference type="ChEBI" id="CHEBI:58017"/>
        <dbReference type="ChEBI" id="CHEBI:456215"/>
        <dbReference type="EC" id="2.4.2.7"/>
    </reaction>
</comment>
<evidence type="ECO:0000256" key="11">
    <source>
        <dbReference type="ARBA" id="ARBA00022726"/>
    </source>
</evidence>
<name>A0A221W328_9PSEU</name>
<evidence type="ECO:0000256" key="5">
    <source>
        <dbReference type="ARBA" id="ARBA00008391"/>
    </source>
</evidence>
<dbReference type="GO" id="GO:0044209">
    <property type="term" value="P:AMP salvage"/>
    <property type="evidence" value="ECO:0007669"/>
    <property type="project" value="UniProtKB-UniRule"/>
</dbReference>
<dbReference type="Gene3D" id="3.40.50.2020">
    <property type="match status" value="1"/>
</dbReference>
<evidence type="ECO:0000256" key="2">
    <source>
        <dbReference type="ARBA" id="ARBA00003968"/>
    </source>
</evidence>
<dbReference type="GO" id="GO:0016208">
    <property type="term" value="F:AMP binding"/>
    <property type="evidence" value="ECO:0007669"/>
    <property type="project" value="TreeGrafter"/>
</dbReference>
<comment type="similarity">
    <text evidence="5 12">Belongs to the purine/pyrimidine phosphoribosyltransferase family.</text>
</comment>
<dbReference type="GO" id="GO:0005737">
    <property type="term" value="C:cytoplasm"/>
    <property type="evidence" value="ECO:0007669"/>
    <property type="project" value="UniProtKB-SubCell"/>
</dbReference>
<dbReference type="RefSeq" id="WP_093941518.1">
    <property type="nucleotide sequence ID" value="NZ_CP022521.1"/>
</dbReference>
<dbReference type="NCBIfam" id="NF002636">
    <property type="entry name" value="PRK02304.1-5"/>
    <property type="match status" value="1"/>
</dbReference>
<dbReference type="GO" id="GO:0002055">
    <property type="term" value="F:adenine binding"/>
    <property type="evidence" value="ECO:0007669"/>
    <property type="project" value="TreeGrafter"/>
</dbReference>
<dbReference type="InterPro" id="IPR050054">
    <property type="entry name" value="UPRTase/APRTase"/>
</dbReference>
<dbReference type="Pfam" id="PF00156">
    <property type="entry name" value="Pribosyltran"/>
    <property type="match status" value="1"/>
</dbReference>
<dbReference type="InterPro" id="IPR029057">
    <property type="entry name" value="PRTase-like"/>
</dbReference>
<keyword evidence="9 12" id="KW-0328">Glycosyltransferase</keyword>
<dbReference type="AlphaFoldDB" id="A0A221W328"/>
<keyword evidence="10 12" id="KW-0808">Transferase</keyword>
<dbReference type="EMBL" id="CP022521">
    <property type="protein sequence ID" value="ASO20136.1"/>
    <property type="molecule type" value="Genomic_DNA"/>
</dbReference>
<evidence type="ECO:0000256" key="10">
    <source>
        <dbReference type="ARBA" id="ARBA00022679"/>
    </source>
</evidence>
<evidence type="ECO:0000256" key="7">
    <source>
        <dbReference type="ARBA" id="ARBA00011893"/>
    </source>
</evidence>
<evidence type="ECO:0000256" key="8">
    <source>
        <dbReference type="ARBA" id="ARBA00022490"/>
    </source>
</evidence>
<comment type="subunit">
    <text evidence="6 12">Homodimer.</text>
</comment>
<protein>
    <recommendedName>
        <fullName evidence="7 12">Adenine phosphoribosyltransferase</fullName>
        <shortName evidence="12">APRT</shortName>
        <ecNumber evidence="7 12">2.4.2.7</ecNumber>
    </recommendedName>
</protein>
<evidence type="ECO:0000256" key="9">
    <source>
        <dbReference type="ARBA" id="ARBA00022676"/>
    </source>
</evidence>
<dbReference type="GO" id="GO:0006166">
    <property type="term" value="P:purine ribonucleoside salvage"/>
    <property type="evidence" value="ECO:0007669"/>
    <property type="project" value="UniProtKB-KW"/>
</dbReference>
<dbReference type="FunFam" id="3.40.50.2020:FF:000004">
    <property type="entry name" value="Adenine phosphoribosyltransferase"/>
    <property type="match status" value="1"/>
</dbReference>
<dbReference type="GO" id="GO:0006168">
    <property type="term" value="P:adenine salvage"/>
    <property type="evidence" value="ECO:0007669"/>
    <property type="project" value="InterPro"/>
</dbReference>
<dbReference type="HAMAP" id="MF_00004">
    <property type="entry name" value="Aden_phosphoribosyltr"/>
    <property type="match status" value="1"/>
</dbReference>
<evidence type="ECO:0000256" key="3">
    <source>
        <dbReference type="ARBA" id="ARBA00004496"/>
    </source>
</evidence>
<evidence type="ECO:0000313" key="14">
    <source>
        <dbReference type="Proteomes" id="UP000204221"/>
    </source>
</evidence>
<dbReference type="GO" id="GO:0003999">
    <property type="term" value="F:adenine phosphoribosyltransferase activity"/>
    <property type="evidence" value="ECO:0007669"/>
    <property type="project" value="UniProtKB-UniRule"/>
</dbReference>
<comment type="pathway">
    <text evidence="4 12">Purine metabolism; AMP biosynthesis via salvage pathway; AMP from adenine: step 1/1.</text>
</comment>
<evidence type="ECO:0000256" key="1">
    <source>
        <dbReference type="ARBA" id="ARBA00000868"/>
    </source>
</evidence>
<dbReference type="OrthoDB" id="9803963at2"/>
<dbReference type="EC" id="2.4.2.7" evidence="7 12"/>
<comment type="subcellular location">
    <subcellularLocation>
        <location evidence="3 12">Cytoplasm</location>
    </subcellularLocation>
</comment>
<dbReference type="InterPro" id="IPR005764">
    <property type="entry name" value="Ade_phspho_trans"/>
</dbReference>
<organism evidence="13 14">
    <name type="scientific">Actinoalloteichus hoggarensis</name>
    <dbReference type="NCBI Taxonomy" id="1470176"/>
    <lineage>
        <taxon>Bacteria</taxon>
        <taxon>Bacillati</taxon>
        <taxon>Actinomycetota</taxon>
        <taxon>Actinomycetes</taxon>
        <taxon>Pseudonocardiales</taxon>
        <taxon>Pseudonocardiaceae</taxon>
        <taxon>Actinoalloteichus</taxon>
    </lineage>
</organism>